<dbReference type="AlphaFoldDB" id="M6HTQ3"/>
<dbReference type="EMBL" id="AFMF02000036">
    <property type="protein sequence ID" value="EMM94311.1"/>
    <property type="molecule type" value="Genomic_DNA"/>
</dbReference>
<comment type="caution">
    <text evidence="2">The sequence shown here is derived from an EMBL/GenBank/DDBJ whole genome shotgun (WGS) entry which is preliminary data.</text>
</comment>
<sequence length="240" mass="27876">MSVYSFNILGLSSEQSVYDKNLKYGYLARYFTPVTQSKQNPFMTVEEYRNLTYSPNILNYKEGTSNAIDFFIFGMKKFLDHILELHNEQNAILIPVPSSKAKNDPFYNNQPKNKNLDAPPLRKRNRDNRNIIFVNRICESDNKYKCVEGIHRISSKKEKERIPIEDYISDLEIRHTEELNGKCVILIDDIKTHGTTFEACSKLVDSHATPSLLITIAIGQTRSHESFKNERKEILEPDFF</sequence>
<dbReference type="SUPFAM" id="SSF53271">
    <property type="entry name" value="PRTase-like"/>
    <property type="match status" value="1"/>
</dbReference>
<feature type="region of interest" description="Disordered" evidence="1">
    <location>
        <begin position="103"/>
        <end position="123"/>
    </location>
</feature>
<evidence type="ECO:0000256" key="1">
    <source>
        <dbReference type="SAM" id="MobiDB-lite"/>
    </source>
</evidence>
<gene>
    <name evidence="2" type="ORF">LEP1GSC158_0652</name>
</gene>
<name>M6HTQ3_LEPIR</name>
<organism evidence="2 3">
    <name type="scientific">Leptospira interrogans serovar Zanoni str. LT2156</name>
    <dbReference type="NCBI Taxonomy" id="1001601"/>
    <lineage>
        <taxon>Bacteria</taxon>
        <taxon>Pseudomonadati</taxon>
        <taxon>Spirochaetota</taxon>
        <taxon>Spirochaetia</taxon>
        <taxon>Leptospirales</taxon>
        <taxon>Leptospiraceae</taxon>
        <taxon>Leptospira</taxon>
    </lineage>
</organism>
<dbReference type="Gene3D" id="3.40.50.2020">
    <property type="match status" value="1"/>
</dbReference>
<evidence type="ECO:0008006" key="4">
    <source>
        <dbReference type="Google" id="ProtNLM"/>
    </source>
</evidence>
<dbReference type="Proteomes" id="UP000012089">
    <property type="component" value="Unassembled WGS sequence"/>
</dbReference>
<accession>M6HTQ3</accession>
<evidence type="ECO:0000313" key="3">
    <source>
        <dbReference type="Proteomes" id="UP000012089"/>
    </source>
</evidence>
<reference evidence="2 3" key="1">
    <citation type="submission" date="2013-01" db="EMBL/GenBank/DDBJ databases">
        <authorList>
            <person name="Harkins D.M."/>
            <person name="Durkin A.S."/>
            <person name="Brinkac L.M."/>
            <person name="Haft D.H."/>
            <person name="Selengut J.D."/>
            <person name="Sanka R."/>
            <person name="DePew J."/>
            <person name="Purushe J."/>
            <person name="Tulsiani S.M."/>
            <person name="Graham G.C."/>
            <person name="Burns M.-A."/>
            <person name="Dohnt M.F."/>
            <person name="Smythe L.D."/>
            <person name="McKay D.B."/>
            <person name="Craig S.B."/>
            <person name="Vinetz J.M."/>
            <person name="Sutton G.G."/>
            <person name="Nierman W.C."/>
            <person name="Fouts D.E."/>
        </authorList>
    </citation>
    <scope>NUCLEOTIDE SEQUENCE [LARGE SCALE GENOMIC DNA]</scope>
    <source>
        <strain evidence="2 3">LT2156</strain>
    </source>
</reference>
<evidence type="ECO:0000313" key="2">
    <source>
        <dbReference type="EMBL" id="EMM94311.1"/>
    </source>
</evidence>
<dbReference type="InterPro" id="IPR029057">
    <property type="entry name" value="PRTase-like"/>
</dbReference>
<proteinExistence type="predicted"/>
<protein>
    <recommendedName>
        <fullName evidence="4">Phosphoribosyl transferase domain protein</fullName>
    </recommendedName>
</protein>